<dbReference type="Gene3D" id="3.20.20.80">
    <property type="entry name" value="Glycosidases"/>
    <property type="match status" value="1"/>
</dbReference>
<evidence type="ECO:0000256" key="1">
    <source>
        <dbReference type="ARBA" id="ARBA00001412"/>
    </source>
</evidence>
<evidence type="ECO:0000256" key="8">
    <source>
        <dbReference type="ARBA" id="ARBA00023295"/>
    </source>
</evidence>
<dbReference type="Pfam" id="PF02837">
    <property type="entry name" value="Glyco_hydro_2_N"/>
    <property type="match status" value="1"/>
</dbReference>
<keyword evidence="6 10" id="KW-0378">Hydrolase</keyword>
<dbReference type="PANTHER" id="PTHR46323:SF2">
    <property type="entry name" value="BETA-GALACTOSIDASE"/>
    <property type="match status" value="1"/>
</dbReference>
<dbReference type="Gene3D" id="2.60.40.10">
    <property type="entry name" value="Immunoglobulins"/>
    <property type="match status" value="2"/>
</dbReference>
<dbReference type="InterPro" id="IPR011013">
    <property type="entry name" value="Gal_mutarotase_sf_dom"/>
</dbReference>
<dbReference type="GO" id="GO:0009341">
    <property type="term" value="C:beta-galactosidase complex"/>
    <property type="evidence" value="ECO:0007669"/>
    <property type="project" value="InterPro"/>
</dbReference>
<dbReference type="Pfam" id="PF00703">
    <property type="entry name" value="Glyco_hydro_2"/>
    <property type="match status" value="1"/>
</dbReference>
<dbReference type="GO" id="GO:0030246">
    <property type="term" value="F:carbohydrate binding"/>
    <property type="evidence" value="ECO:0007669"/>
    <property type="project" value="InterPro"/>
</dbReference>
<reference evidence="13" key="2">
    <citation type="journal article" date="2021" name="Sci. Rep.">
        <title>The distribution of antibiotic resistance genes in chicken gut microbiota commensals.</title>
        <authorList>
            <person name="Juricova H."/>
            <person name="Matiasovicova J."/>
            <person name="Kubasova T."/>
            <person name="Cejkova D."/>
            <person name="Rychlik I."/>
        </authorList>
    </citation>
    <scope>NUCLEOTIDE SEQUENCE</scope>
    <source>
        <strain evidence="13">An824</strain>
    </source>
</reference>
<accession>A0A938WSK3</accession>
<dbReference type="SUPFAM" id="SSF51445">
    <property type="entry name" value="(Trans)glycosidases"/>
    <property type="match status" value="1"/>
</dbReference>
<comment type="similarity">
    <text evidence="3 10">Belongs to the glycosyl hydrolase 2 family.</text>
</comment>
<dbReference type="SMART" id="SM01038">
    <property type="entry name" value="Bgal_small_N"/>
    <property type="match status" value="1"/>
</dbReference>
<evidence type="ECO:0000256" key="7">
    <source>
        <dbReference type="ARBA" id="ARBA00022837"/>
    </source>
</evidence>
<keyword evidence="8 10" id="KW-0326">Glycosidase</keyword>
<comment type="catalytic activity">
    <reaction evidence="1 10">
        <text>Hydrolysis of terminal non-reducing beta-D-galactose residues in beta-D-galactosides.</text>
        <dbReference type="EC" id="3.2.1.23"/>
    </reaction>
</comment>
<evidence type="ECO:0000259" key="12">
    <source>
        <dbReference type="SMART" id="SM01038"/>
    </source>
</evidence>
<keyword evidence="11" id="KW-0732">Signal</keyword>
<evidence type="ECO:0000256" key="6">
    <source>
        <dbReference type="ARBA" id="ARBA00022801"/>
    </source>
</evidence>
<reference evidence="13" key="1">
    <citation type="submission" date="2020-08" db="EMBL/GenBank/DDBJ databases">
        <authorList>
            <person name="Cejkova D."/>
            <person name="Kubasova T."/>
            <person name="Jahodarova E."/>
            <person name="Rychlik I."/>
        </authorList>
    </citation>
    <scope>NUCLEOTIDE SEQUENCE</scope>
    <source>
        <strain evidence="13">An824</strain>
    </source>
</reference>
<dbReference type="PRINTS" id="PR00132">
    <property type="entry name" value="GLHYDRLASE2"/>
</dbReference>
<dbReference type="SUPFAM" id="SSF74650">
    <property type="entry name" value="Galactose mutarotase-like"/>
    <property type="match status" value="1"/>
</dbReference>
<dbReference type="InterPro" id="IPR004199">
    <property type="entry name" value="B-gal_small/dom_5"/>
</dbReference>
<comment type="subunit">
    <text evidence="4">Monomer.</text>
</comment>
<dbReference type="Pfam" id="PF02836">
    <property type="entry name" value="Glyco_hydro_2_C"/>
    <property type="match status" value="1"/>
</dbReference>
<dbReference type="InterPro" id="IPR008979">
    <property type="entry name" value="Galactose-bd-like_sf"/>
</dbReference>
<keyword evidence="7" id="KW-0106">Calcium</keyword>
<dbReference type="Proteomes" id="UP000706891">
    <property type="component" value="Unassembled WGS sequence"/>
</dbReference>
<dbReference type="Gene3D" id="2.60.120.260">
    <property type="entry name" value="Galactose-binding domain-like"/>
    <property type="match status" value="1"/>
</dbReference>
<evidence type="ECO:0000256" key="11">
    <source>
        <dbReference type="SAM" id="SignalP"/>
    </source>
</evidence>
<evidence type="ECO:0000313" key="14">
    <source>
        <dbReference type="Proteomes" id="UP000706891"/>
    </source>
</evidence>
<dbReference type="GO" id="GO:0004565">
    <property type="term" value="F:beta-galactosidase activity"/>
    <property type="evidence" value="ECO:0007669"/>
    <property type="project" value="UniProtKB-EC"/>
</dbReference>
<dbReference type="InterPro" id="IPR036156">
    <property type="entry name" value="Beta-gal/glucu_dom_sf"/>
</dbReference>
<dbReference type="EMBL" id="JACJJG010000021">
    <property type="protein sequence ID" value="MBM6673409.1"/>
    <property type="molecule type" value="Genomic_DNA"/>
</dbReference>
<feature type="signal peptide" evidence="11">
    <location>
        <begin position="1"/>
        <end position="17"/>
    </location>
</feature>
<dbReference type="InterPro" id="IPR023230">
    <property type="entry name" value="Glyco_hydro_2_CS"/>
</dbReference>
<dbReference type="InterPro" id="IPR006104">
    <property type="entry name" value="Glyco_hydro_2_N"/>
</dbReference>
<dbReference type="PROSITE" id="PS00608">
    <property type="entry name" value="GLYCOSYL_HYDROL_F2_2"/>
    <property type="match status" value="1"/>
</dbReference>
<name>A0A938WSK3_9BACT</name>
<dbReference type="GO" id="GO:0005990">
    <property type="term" value="P:lactose catabolic process"/>
    <property type="evidence" value="ECO:0007669"/>
    <property type="project" value="TreeGrafter"/>
</dbReference>
<dbReference type="InterPro" id="IPR006102">
    <property type="entry name" value="Ig-like_GH2"/>
</dbReference>
<evidence type="ECO:0000256" key="2">
    <source>
        <dbReference type="ARBA" id="ARBA00001913"/>
    </source>
</evidence>
<dbReference type="RefSeq" id="WP_205104118.1">
    <property type="nucleotide sequence ID" value="NZ_JACJJG010000021.1"/>
</dbReference>
<evidence type="ECO:0000256" key="3">
    <source>
        <dbReference type="ARBA" id="ARBA00007401"/>
    </source>
</evidence>
<organism evidence="13 14">
    <name type="scientific">Marseilla massiliensis</name>
    <dbReference type="NCBI Taxonomy" id="1841864"/>
    <lineage>
        <taxon>Bacteria</taxon>
        <taxon>Pseudomonadati</taxon>
        <taxon>Bacteroidota</taxon>
        <taxon>Bacteroidia</taxon>
        <taxon>Bacteroidales</taxon>
        <taxon>Prevotellaceae</taxon>
        <taxon>Marseilla</taxon>
    </lineage>
</organism>
<dbReference type="PANTHER" id="PTHR46323">
    <property type="entry name" value="BETA-GALACTOSIDASE"/>
    <property type="match status" value="1"/>
</dbReference>
<proteinExistence type="inferred from homology"/>
<feature type="domain" description="Beta galactosidase small chain/" evidence="12">
    <location>
        <begin position="753"/>
        <end position="1029"/>
    </location>
</feature>
<sequence length="1032" mass="117221">MRHLLLTAALALCSAMAAGQGHDWENQYVMSINREPARASFTPYGTTPGDRQMSLDGLWKFNWTKTPDEQPENFYQKDFDDTSWTTFSVPGDWEVNGYGTPIYSSSGYTFKIDPPFVMKEPKRKYTAFVERNPTGCYRRTFTIPNDWKSKEVYIHFGSVASAFYVYVNGRQVGYSEGSMEPAEFRLTPYLNSGENLIALKVLKYSDGSYLEDQDMWRLAGIHRSIYLYATPPIRIRDFGVRTLLDDNYRDARLVIHPELSVIEGQRGEGYHVEAQLYDANGKAVLDSVLKQDAVPMLNLDHKGKIMNARNPQRGYAPYGWLEATVKNPLKWTAETPNLYTLKLALVDDKGNKIEQVETKIGFRRLEIKDGRFLVNGVPTRFRGVNRHEMDPVTGKVMTMERMEKEIRLLKQGNINAVRTCHYPNDPRWYELCDKYGIYVMDEADIEEHGLRGQLASDPTWAAAFMDRTQRVVIRDRNHACVVFWSLGNESGWGPNFAATGAWVKEYDPTRFVHYEGAQGPDSKDPATVDVISRFYPRVQEEYLNPGVKDNNMERPENARWERLLSIAQKTNDNRPVLTSEYAHAMGNAMGNFKEYWDEIYSHPRMLGGFIWEWADEGIFKRRDDGKTMVAYGGDFGDAPNLGAFCIKGIVTSTCEPTPKYYEVKAVYAPIKLTLDGSKVNVIKRDEHVSLDNYTFLWNITENGKVTKKGVLEDLTLPTLKYDENKDVRLNISVVLTNSTPWADAGHEVCNEQFVINDRMATAFKAKKLKTGKQADIEEAKKWFDMVRPHFFRAPTDNDKGFGNWIAKDWKNNRLDSLSTTITKPLEAVRNADGTVTVSVSTTNKYINGSIRADYTYKMDAEGSVDFHATYTPEGTLPPLPCMGNTFVLPKEMTQLSWYGMGLQDTYPDRLEAASIGRWNSTVAEQYVHYARPQYSGNHEQTAEVTITDAKGRGWRITAEAGKPFSFTALPYSTAQLYTTAHDCDLAIEDNVYLNIDAAVMGLGNSSCGPGVLTKYSIPQKPHTLHVRFTRIK</sequence>
<dbReference type="PROSITE" id="PS00719">
    <property type="entry name" value="GLYCOSYL_HYDROL_F2_1"/>
    <property type="match status" value="1"/>
</dbReference>
<protein>
    <recommendedName>
        <fullName evidence="5 10">Beta-galactosidase</fullName>
        <ecNumber evidence="5 10">3.2.1.23</ecNumber>
    </recommendedName>
    <alternativeName>
        <fullName evidence="9 10">Lactase</fullName>
    </alternativeName>
</protein>
<dbReference type="Gene3D" id="2.70.98.10">
    <property type="match status" value="1"/>
</dbReference>
<dbReference type="InterPro" id="IPR023232">
    <property type="entry name" value="Glyco_hydro_2_AS"/>
</dbReference>
<dbReference type="InterPro" id="IPR014718">
    <property type="entry name" value="GH-type_carb-bd"/>
</dbReference>
<dbReference type="SUPFAM" id="SSF49785">
    <property type="entry name" value="Galactose-binding domain-like"/>
    <property type="match status" value="1"/>
</dbReference>
<evidence type="ECO:0000256" key="9">
    <source>
        <dbReference type="ARBA" id="ARBA00032230"/>
    </source>
</evidence>
<keyword evidence="14" id="KW-1185">Reference proteome</keyword>
<dbReference type="EC" id="3.2.1.23" evidence="5 10"/>
<dbReference type="InterPro" id="IPR050347">
    <property type="entry name" value="Bact_Beta-galactosidase"/>
</dbReference>
<dbReference type="InterPro" id="IPR006103">
    <property type="entry name" value="Glyco_hydro_2_cat"/>
</dbReference>
<dbReference type="SUPFAM" id="SSF49303">
    <property type="entry name" value="beta-Galactosidase/glucuronidase domain"/>
    <property type="match status" value="2"/>
</dbReference>
<gene>
    <name evidence="13" type="ORF">H6A34_05925</name>
</gene>
<dbReference type="InterPro" id="IPR013783">
    <property type="entry name" value="Ig-like_fold"/>
</dbReference>
<dbReference type="InterPro" id="IPR032312">
    <property type="entry name" value="LacZ_4"/>
</dbReference>
<comment type="caution">
    <text evidence="13">The sequence shown here is derived from an EMBL/GenBank/DDBJ whole genome shotgun (WGS) entry which is preliminary data.</text>
</comment>
<evidence type="ECO:0000256" key="4">
    <source>
        <dbReference type="ARBA" id="ARBA00011245"/>
    </source>
</evidence>
<dbReference type="InterPro" id="IPR006101">
    <property type="entry name" value="Glyco_hydro_2"/>
</dbReference>
<dbReference type="AlphaFoldDB" id="A0A938WSK3"/>
<evidence type="ECO:0000256" key="5">
    <source>
        <dbReference type="ARBA" id="ARBA00012756"/>
    </source>
</evidence>
<comment type="cofactor">
    <cofactor evidence="2">
        <name>Ca(2+)</name>
        <dbReference type="ChEBI" id="CHEBI:29108"/>
    </cofactor>
</comment>
<feature type="chain" id="PRO_5037942931" description="Beta-galactosidase" evidence="11">
    <location>
        <begin position="18"/>
        <end position="1032"/>
    </location>
</feature>
<dbReference type="InterPro" id="IPR017853">
    <property type="entry name" value="GH"/>
</dbReference>
<evidence type="ECO:0000256" key="10">
    <source>
        <dbReference type="RuleBase" id="RU361154"/>
    </source>
</evidence>
<dbReference type="Pfam" id="PF02929">
    <property type="entry name" value="Bgal_small_N"/>
    <property type="match status" value="1"/>
</dbReference>
<dbReference type="Pfam" id="PF16353">
    <property type="entry name" value="LacZ_4"/>
    <property type="match status" value="1"/>
</dbReference>
<evidence type="ECO:0000313" key="13">
    <source>
        <dbReference type="EMBL" id="MBM6673409.1"/>
    </source>
</evidence>